<dbReference type="InterPro" id="IPR045035">
    <property type="entry name" value="YSL-like"/>
</dbReference>
<dbReference type="GO" id="GO:0016020">
    <property type="term" value="C:membrane"/>
    <property type="evidence" value="ECO:0007669"/>
    <property type="project" value="UniProtKB-SubCell"/>
</dbReference>
<feature type="transmembrane region" description="Helical" evidence="6">
    <location>
        <begin position="221"/>
        <end position="241"/>
    </location>
</feature>
<dbReference type="Pfam" id="PF03169">
    <property type="entry name" value="OPT"/>
    <property type="match status" value="1"/>
</dbReference>
<feature type="transmembrane region" description="Helical" evidence="6">
    <location>
        <begin position="20"/>
        <end position="38"/>
    </location>
</feature>
<evidence type="ECO:0000313" key="8">
    <source>
        <dbReference type="Proteomes" id="UP000054729"/>
    </source>
</evidence>
<evidence type="ECO:0000256" key="4">
    <source>
        <dbReference type="ARBA" id="ARBA00022989"/>
    </source>
</evidence>
<feature type="transmembrane region" description="Helical" evidence="6">
    <location>
        <begin position="638"/>
        <end position="657"/>
    </location>
</feature>
<keyword evidence="4 6" id="KW-1133">Transmembrane helix</keyword>
<keyword evidence="2" id="KW-0813">Transport</keyword>
<dbReference type="RefSeq" id="WP_058481443.1">
    <property type="nucleotide sequence ID" value="NZ_CAAAIQ010000012.1"/>
</dbReference>
<evidence type="ECO:0000256" key="2">
    <source>
        <dbReference type="ARBA" id="ARBA00022448"/>
    </source>
</evidence>
<evidence type="ECO:0000256" key="6">
    <source>
        <dbReference type="SAM" id="Phobius"/>
    </source>
</evidence>
<dbReference type="NCBIfam" id="TIGR00728">
    <property type="entry name" value="OPT_sfam"/>
    <property type="match status" value="1"/>
</dbReference>
<feature type="transmembrane region" description="Helical" evidence="6">
    <location>
        <begin position="385"/>
        <end position="404"/>
    </location>
</feature>
<dbReference type="NCBIfam" id="TIGR00733">
    <property type="entry name" value="OPT family oligopeptide transporter"/>
    <property type="match status" value="1"/>
</dbReference>
<feature type="transmembrane region" description="Helical" evidence="6">
    <location>
        <begin position="554"/>
        <end position="579"/>
    </location>
</feature>
<organism evidence="7 8">
    <name type="scientific">Legionella waltersii</name>
    <dbReference type="NCBI Taxonomy" id="66969"/>
    <lineage>
        <taxon>Bacteria</taxon>
        <taxon>Pseudomonadati</taxon>
        <taxon>Pseudomonadota</taxon>
        <taxon>Gammaproteobacteria</taxon>
        <taxon>Legionellales</taxon>
        <taxon>Legionellaceae</taxon>
        <taxon>Legionella</taxon>
    </lineage>
</organism>
<proteinExistence type="predicted"/>
<gene>
    <name evidence="7" type="ORF">Lwal_2826</name>
</gene>
<name>A0A0W1A0A5_9GAMM</name>
<accession>A0A0W1A0A5</accession>
<feature type="transmembrane region" description="Helical" evidence="6">
    <location>
        <begin position="523"/>
        <end position="542"/>
    </location>
</feature>
<dbReference type="PANTHER" id="PTHR31645:SF0">
    <property type="entry name" value="OLIGOPEPTIDE TRANSPORTER YGL114W-RELATED"/>
    <property type="match status" value="1"/>
</dbReference>
<feature type="transmembrane region" description="Helical" evidence="6">
    <location>
        <begin position="44"/>
        <end position="63"/>
    </location>
</feature>
<comment type="subcellular location">
    <subcellularLocation>
        <location evidence="1">Membrane</location>
        <topology evidence="1">Multi-pass membrane protein</topology>
    </subcellularLocation>
</comment>
<evidence type="ECO:0000313" key="7">
    <source>
        <dbReference type="EMBL" id="KTD74785.1"/>
    </source>
</evidence>
<keyword evidence="5 6" id="KW-0472">Membrane</keyword>
<feature type="transmembrane region" description="Helical" evidence="6">
    <location>
        <begin position="194"/>
        <end position="214"/>
    </location>
</feature>
<feature type="transmembrane region" description="Helical" evidence="6">
    <location>
        <begin position="600"/>
        <end position="626"/>
    </location>
</feature>
<dbReference type="InterPro" id="IPR004813">
    <property type="entry name" value="OPT"/>
</dbReference>
<evidence type="ECO:0000256" key="5">
    <source>
        <dbReference type="ARBA" id="ARBA00023136"/>
    </source>
</evidence>
<dbReference type="PANTHER" id="PTHR31645">
    <property type="entry name" value="OLIGOPEPTIDE TRANSPORTER YGL114W-RELATED"/>
    <property type="match status" value="1"/>
</dbReference>
<dbReference type="Proteomes" id="UP000054729">
    <property type="component" value="Unassembled WGS sequence"/>
</dbReference>
<feature type="transmembrane region" description="Helical" evidence="6">
    <location>
        <begin position="416"/>
        <end position="438"/>
    </location>
</feature>
<feature type="transmembrane region" description="Helical" evidence="6">
    <location>
        <begin position="312"/>
        <end position="335"/>
    </location>
</feature>
<feature type="transmembrane region" description="Helical" evidence="6">
    <location>
        <begin position="459"/>
        <end position="480"/>
    </location>
</feature>
<feature type="transmembrane region" description="Helical" evidence="6">
    <location>
        <begin position="347"/>
        <end position="373"/>
    </location>
</feature>
<feature type="transmembrane region" description="Helical" evidence="6">
    <location>
        <begin position="110"/>
        <end position="127"/>
    </location>
</feature>
<feature type="transmembrane region" description="Helical" evidence="6">
    <location>
        <begin position="261"/>
        <end position="281"/>
    </location>
</feature>
<dbReference type="STRING" id="66969.Lwal_2826"/>
<dbReference type="AlphaFoldDB" id="A0A0W1A0A5"/>
<evidence type="ECO:0000256" key="1">
    <source>
        <dbReference type="ARBA" id="ARBA00004141"/>
    </source>
</evidence>
<feature type="transmembrane region" description="Helical" evidence="6">
    <location>
        <begin position="83"/>
        <end position="104"/>
    </location>
</feature>
<dbReference type="GO" id="GO:0035673">
    <property type="term" value="F:oligopeptide transmembrane transporter activity"/>
    <property type="evidence" value="ECO:0007669"/>
    <property type="project" value="InterPro"/>
</dbReference>
<keyword evidence="8" id="KW-1185">Reference proteome</keyword>
<sequence length="664" mass="71044">MSDTPFIAANQNVPELSLRVILLAILLTILLAMSNAYLALKLGILTSASIPAAIISMGILRFFKNSTILENNAVQTAASAGEAVAGGIVYTIPALVIIGFWNHFDYLNNFLIAACGGVLGVLFSIPLRRILVTDKGLNFPEGRAIAEVLKSTANKVGINDIFLGGAVGGGIELLQVGFKLIASNWSYWFVIKRSLFGLGAGFSATMIGAGYLVGHSMAISIFLGAVIFWLVALPIVSHFYPEFLSQYPPEQAASMLWSSELRYFGIGAMLFAGVWTFIKLVKPLTHSIRASLATFSTKKISEKQVLRTDRDLSMVFIIGGIGLVAGVLFLFFQSIFPLDQAGLDNDFSPTIVFCGILYVLVIGFLFSVITAYFSGMVGVTASPGSSVVISGILFAAWLLIKAMNHLLPLPFNADQIQAAEAITIIIGAVVTGIAAIANDNTQDLKVGQLVGATPWKQQVMLLLGVIVSSLVIPPVMQLLFDVYGIAGVMPHAGMDISQSLPAPTAALMAAITEAVFRNSLPWAMMLSGAGVIFVIVILNRVLRLNRLVNLSVLGIAIGMYLPLASSFPLFIGGLIAYFVEKRLKSSYSADEEVTSRKQKGTLIACGLVAGSAIMDVLLAVPFSVMHSPDALMLTGPSWVHYSEILGVLSTITLAWWISRRVNKV</sequence>
<dbReference type="EMBL" id="LNZB01000060">
    <property type="protein sequence ID" value="KTD74785.1"/>
    <property type="molecule type" value="Genomic_DNA"/>
</dbReference>
<feature type="transmembrane region" description="Helical" evidence="6">
    <location>
        <begin position="161"/>
        <end position="182"/>
    </location>
</feature>
<evidence type="ECO:0000256" key="3">
    <source>
        <dbReference type="ARBA" id="ARBA00022692"/>
    </source>
</evidence>
<reference evidence="7 8" key="1">
    <citation type="submission" date="2015-11" db="EMBL/GenBank/DDBJ databases">
        <title>Genomic analysis of 38 Legionella species identifies large and diverse effector repertoires.</title>
        <authorList>
            <person name="Burstein D."/>
            <person name="Amaro F."/>
            <person name="Zusman T."/>
            <person name="Lifshitz Z."/>
            <person name="Cohen O."/>
            <person name="Gilbert J.A."/>
            <person name="Pupko T."/>
            <person name="Shuman H.A."/>
            <person name="Segal G."/>
        </authorList>
    </citation>
    <scope>NUCLEOTIDE SEQUENCE [LARGE SCALE GENOMIC DNA]</scope>
    <source>
        <strain evidence="7 8">ATCC 51914</strain>
    </source>
</reference>
<dbReference type="OrthoDB" id="9809340at2"/>
<keyword evidence="3 6" id="KW-0812">Transmembrane</keyword>
<dbReference type="InterPro" id="IPR004814">
    <property type="entry name" value="Oligopep_transpt"/>
</dbReference>
<dbReference type="PATRIC" id="fig|66969.6.peg.3060"/>
<comment type="caution">
    <text evidence="7">The sequence shown here is derived from an EMBL/GenBank/DDBJ whole genome shotgun (WGS) entry which is preliminary data.</text>
</comment>
<protein>
    <submittedName>
        <fullName evidence="7">Oligopeptide transporter</fullName>
    </submittedName>
</protein>